<dbReference type="PANTHER" id="PTHR43777">
    <property type="entry name" value="MOLYBDENUM COFACTOR CYTIDYLYLTRANSFERASE"/>
    <property type="match status" value="1"/>
</dbReference>
<dbReference type="AlphaFoldDB" id="A0A1I2S367"/>
<dbReference type="GO" id="GO:0016779">
    <property type="term" value="F:nucleotidyltransferase activity"/>
    <property type="evidence" value="ECO:0007669"/>
    <property type="project" value="UniProtKB-KW"/>
</dbReference>
<dbReference type="OrthoDB" id="285216at2"/>
<feature type="domain" description="MobA-like NTP transferase" evidence="1">
    <location>
        <begin position="6"/>
        <end position="169"/>
    </location>
</feature>
<sequence length="205" mass="22664">MLRIDAIVLAAGLSSRISQNKLMLDLSGRTVLQRTLESIMASNIAGIIVVLGNQKEMIIDTLANYNVKTVYNPDYTMGISSSLKKGIAHLLFLYPETRAAAIFLGDMPFIKVSTINQIIAKYSSSNGLIIAPSCEGQSGHPVLFDKALFDRLLKLTGDIGAKKILKEYSDATYMVEVDDTGIFTDLDTWQDYLKHKHLMYGIPPF</sequence>
<dbReference type="CDD" id="cd04182">
    <property type="entry name" value="GT_2_like_f"/>
    <property type="match status" value="1"/>
</dbReference>
<accession>A0A1I2S367</accession>
<dbReference type="InterPro" id="IPR025877">
    <property type="entry name" value="MobA-like_NTP_Trfase"/>
</dbReference>
<dbReference type="STRING" id="341036.SAMN05660649_01751"/>
<keyword evidence="2" id="KW-0808">Transferase</keyword>
<dbReference type="SUPFAM" id="SSF53448">
    <property type="entry name" value="Nucleotide-diphospho-sugar transferases"/>
    <property type="match status" value="1"/>
</dbReference>
<dbReference type="Proteomes" id="UP000199337">
    <property type="component" value="Unassembled WGS sequence"/>
</dbReference>
<keyword evidence="3" id="KW-1185">Reference proteome</keyword>
<dbReference type="InterPro" id="IPR029044">
    <property type="entry name" value="Nucleotide-diphossugar_trans"/>
</dbReference>
<name>A0A1I2S367_9FIRM</name>
<dbReference type="RefSeq" id="WP_092470713.1">
    <property type="nucleotide sequence ID" value="NZ_FOOX01000005.1"/>
</dbReference>
<evidence type="ECO:0000259" key="1">
    <source>
        <dbReference type="Pfam" id="PF12804"/>
    </source>
</evidence>
<reference evidence="3" key="1">
    <citation type="submission" date="2016-10" db="EMBL/GenBank/DDBJ databases">
        <authorList>
            <person name="Varghese N."/>
            <person name="Submissions S."/>
        </authorList>
    </citation>
    <scope>NUCLEOTIDE SEQUENCE [LARGE SCALE GENOMIC DNA]</scope>
    <source>
        <strain evidence="3">DSM 17038</strain>
    </source>
</reference>
<dbReference type="PANTHER" id="PTHR43777:SF1">
    <property type="entry name" value="MOLYBDENUM COFACTOR CYTIDYLYLTRANSFERASE"/>
    <property type="match status" value="1"/>
</dbReference>
<keyword evidence="2" id="KW-0548">Nucleotidyltransferase</keyword>
<protein>
    <submittedName>
        <fullName evidence="2">Molybdenum cofactor cytidylyltransferase</fullName>
    </submittedName>
</protein>
<organism evidence="2 3">
    <name type="scientific">Desulfotruncus arcticus DSM 17038</name>
    <dbReference type="NCBI Taxonomy" id="1121424"/>
    <lineage>
        <taxon>Bacteria</taxon>
        <taxon>Bacillati</taxon>
        <taxon>Bacillota</taxon>
        <taxon>Clostridia</taxon>
        <taxon>Eubacteriales</taxon>
        <taxon>Desulfallaceae</taxon>
        <taxon>Desulfotruncus</taxon>
    </lineage>
</organism>
<evidence type="ECO:0000313" key="2">
    <source>
        <dbReference type="EMBL" id="SFG47248.1"/>
    </source>
</evidence>
<dbReference type="EMBL" id="FOOX01000005">
    <property type="protein sequence ID" value="SFG47248.1"/>
    <property type="molecule type" value="Genomic_DNA"/>
</dbReference>
<proteinExistence type="predicted"/>
<gene>
    <name evidence="2" type="ORF">SAMN05660649_01751</name>
</gene>
<dbReference type="Pfam" id="PF12804">
    <property type="entry name" value="NTP_transf_3"/>
    <property type="match status" value="1"/>
</dbReference>
<dbReference type="Gene3D" id="3.90.550.10">
    <property type="entry name" value="Spore Coat Polysaccharide Biosynthesis Protein SpsA, Chain A"/>
    <property type="match status" value="1"/>
</dbReference>
<evidence type="ECO:0000313" key="3">
    <source>
        <dbReference type="Proteomes" id="UP000199337"/>
    </source>
</evidence>